<evidence type="ECO:0000256" key="5">
    <source>
        <dbReference type="ARBA" id="ARBA00022723"/>
    </source>
</evidence>
<dbReference type="PRINTS" id="PR00502">
    <property type="entry name" value="NUDIXFAMILY"/>
</dbReference>
<dbReference type="AlphaFoldDB" id="A0A4R4YV93"/>
<dbReference type="GO" id="GO:0044716">
    <property type="term" value="F:8-oxo-GDP phosphatase activity"/>
    <property type="evidence" value="ECO:0007669"/>
    <property type="project" value="TreeGrafter"/>
</dbReference>
<dbReference type="PANTHER" id="PTHR47707:SF1">
    <property type="entry name" value="NUDIX HYDROLASE FAMILY PROTEIN"/>
    <property type="match status" value="1"/>
</dbReference>
<keyword evidence="8" id="KW-0460">Magnesium</keyword>
<evidence type="ECO:0000256" key="10">
    <source>
        <dbReference type="ARBA" id="ARBA00035861"/>
    </source>
</evidence>
<evidence type="ECO:0000256" key="8">
    <source>
        <dbReference type="ARBA" id="ARBA00022842"/>
    </source>
</evidence>
<dbReference type="GO" id="GO:0006281">
    <property type="term" value="P:DNA repair"/>
    <property type="evidence" value="ECO:0007669"/>
    <property type="project" value="UniProtKB-KW"/>
</dbReference>
<dbReference type="EC" id="3.6.1.55" evidence="11"/>
<feature type="non-terminal residue" evidence="14">
    <location>
        <position position="68"/>
    </location>
</feature>
<evidence type="ECO:0000256" key="12">
    <source>
        <dbReference type="RuleBase" id="RU003476"/>
    </source>
</evidence>
<dbReference type="EMBL" id="SMKX01000138">
    <property type="protein sequence ID" value="TDD48740.1"/>
    <property type="molecule type" value="Genomic_DNA"/>
</dbReference>
<gene>
    <name evidence="14" type="ORF">E1263_33085</name>
</gene>
<dbReference type="PANTHER" id="PTHR47707">
    <property type="entry name" value="8-OXO-DGTP DIPHOSPHATASE"/>
    <property type="match status" value="1"/>
</dbReference>
<keyword evidence="15" id="KW-1185">Reference proteome</keyword>
<protein>
    <recommendedName>
        <fullName evidence="11">8-oxo-dGTP diphosphatase</fullName>
        <ecNumber evidence="11">3.6.1.55</ecNumber>
    </recommendedName>
</protein>
<comment type="similarity">
    <text evidence="2 12">Belongs to the Nudix hydrolase family.</text>
</comment>
<proteinExistence type="inferred from homology"/>
<evidence type="ECO:0000256" key="4">
    <source>
        <dbReference type="ARBA" id="ARBA00022705"/>
    </source>
</evidence>
<organism evidence="14 15">
    <name type="scientific">Kribbella antibiotica</name>
    <dbReference type="NCBI Taxonomy" id="190195"/>
    <lineage>
        <taxon>Bacteria</taxon>
        <taxon>Bacillati</taxon>
        <taxon>Actinomycetota</taxon>
        <taxon>Actinomycetes</taxon>
        <taxon>Propionibacteriales</taxon>
        <taxon>Kribbellaceae</taxon>
        <taxon>Kribbella</taxon>
    </lineage>
</organism>
<dbReference type="OrthoDB" id="4247482at2"/>
<keyword evidence="7 12" id="KW-0378">Hydrolase</keyword>
<feature type="domain" description="Nudix hydrolase" evidence="13">
    <location>
        <begin position="1"/>
        <end position="68"/>
    </location>
</feature>
<dbReference type="Gene3D" id="3.90.79.10">
    <property type="entry name" value="Nucleoside Triphosphate Pyrophosphohydrolase"/>
    <property type="match status" value="1"/>
</dbReference>
<comment type="catalytic activity">
    <reaction evidence="10">
        <text>8-oxo-dGTP + H2O = 8-oxo-dGMP + diphosphate + H(+)</text>
        <dbReference type="Rhea" id="RHEA:31575"/>
        <dbReference type="ChEBI" id="CHEBI:15377"/>
        <dbReference type="ChEBI" id="CHEBI:15378"/>
        <dbReference type="ChEBI" id="CHEBI:33019"/>
        <dbReference type="ChEBI" id="CHEBI:63224"/>
        <dbReference type="ChEBI" id="CHEBI:77896"/>
        <dbReference type="EC" id="3.6.1.55"/>
    </reaction>
</comment>
<sequence length="68" mass="7575">MRAVDCVGALIRDAAGRVYVHRRSPDRRLLPGLWDVVGGHVDPGEAPEEALRREVEEETGWVVREVLG</sequence>
<keyword evidence="4" id="KW-0235">DNA replication</keyword>
<evidence type="ECO:0000256" key="1">
    <source>
        <dbReference type="ARBA" id="ARBA00001946"/>
    </source>
</evidence>
<dbReference type="InterPro" id="IPR015797">
    <property type="entry name" value="NUDIX_hydrolase-like_dom_sf"/>
</dbReference>
<dbReference type="Pfam" id="PF00293">
    <property type="entry name" value="NUDIX"/>
    <property type="match status" value="1"/>
</dbReference>
<dbReference type="SUPFAM" id="SSF55811">
    <property type="entry name" value="Nudix"/>
    <property type="match status" value="1"/>
</dbReference>
<evidence type="ECO:0000256" key="11">
    <source>
        <dbReference type="ARBA" id="ARBA00038905"/>
    </source>
</evidence>
<dbReference type="RefSeq" id="WP_132174603.1">
    <property type="nucleotide sequence ID" value="NZ_SMKX01000138.1"/>
</dbReference>
<evidence type="ECO:0000256" key="2">
    <source>
        <dbReference type="ARBA" id="ARBA00005582"/>
    </source>
</evidence>
<dbReference type="InterPro" id="IPR047127">
    <property type="entry name" value="MutT-like"/>
</dbReference>
<dbReference type="InterPro" id="IPR020084">
    <property type="entry name" value="NUDIX_hydrolase_CS"/>
</dbReference>
<evidence type="ECO:0000313" key="14">
    <source>
        <dbReference type="EMBL" id="TDD48740.1"/>
    </source>
</evidence>
<dbReference type="GO" id="GO:0046872">
    <property type="term" value="F:metal ion binding"/>
    <property type="evidence" value="ECO:0007669"/>
    <property type="project" value="UniProtKB-KW"/>
</dbReference>
<evidence type="ECO:0000256" key="6">
    <source>
        <dbReference type="ARBA" id="ARBA00022763"/>
    </source>
</evidence>
<keyword evidence="6" id="KW-0227">DNA damage</keyword>
<dbReference type="InterPro" id="IPR020476">
    <property type="entry name" value="Nudix_hydrolase"/>
</dbReference>
<keyword evidence="5" id="KW-0479">Metal-binding</keyword>
<dbReference type="PROSITE" id="PS51462">
    <property type="entry name" value="NUDIX"/>
    <property type="match status" value="1"/>
</dbReference>
<evidence type="ECO:0000256" key="9">
    <source>
        <dbReference type="ARBA" id="ARBA00023204"/>
    </source>
</evidence>
<evidence type="ECO:0000256" key="7">
    <source>
        <dbReference type="ARBA" id="ARBA00022801"/>
    </source>
</evidence>
<evidence type="ECO:0000259" key="13">
    <source>
        <dbReference type="PROSITE" id="PS51462"/>
    </source>
</evidence>
<dbReference type="Proteomes" id="UP000295124">
    <property type="component" value="Unassembled WGS sequence"/>
</dbReference>
<keyword evidence="3" id="KW-0515">Mutator protein</keyword>
<comment type="caution">
    <text evidence="14">The sequence shown here is derived from an EMBL/GenBank/DDBJ whole genome shotgun (WGS) entry which is preliminary data.</text>
</comment>
<name>A0A4R4YV93_9ACTN</name>
<comment type="cofactor">
    <cofactor evidence="1">
        <name>Mg(2+)</name>
        <dbReference type="ChEBI" id="CHEBI:18420"/>
    </cofactor>
</comment>
<dbReference type="GO" id="GO:0006260">
    <property type="term" value="P:DNA replication"/>
    <property type="evidence" value="ECO:0007669"/>
    <property type="project" value="UniProtKB-KW"/>
</dbReference>
<accession>A0A4R4YV93</accession>
<dbReference type="PROSITE" id="PS00893">
    <property type="entry name" value="NUDIX_BOX"/>
    <property type="match status" value="1"/>
</dbReference>
<dbReference type="GO" id="GO:0035539">
    <property type="term" value="F:8-oxo-7,8-dihydrodeoxyguanosine triphosphate pyrophosphatase activity"/>
    <property type="evidence" value="ECO:0007669"/>
    <property type="project" value="UniProtKB-EC"/>
</dbReference>
<evidence type="ECO:0000256" key="3">
    <source>
        <dbReference type="ARBA" id="ARBA00022457"/>
    </source>
</evidence>
<keyword evidence="9" id="KW-0234">DNA repair</keyword>
<dbReference type="GO" id="GO:0008413">
    <property type="term" value="F:8-oxo-7,8-dihydroguanosine triphosphate pyrophosphatase activity"/>
    <property type="evidence" value="ECO:0007669"/>
    <property type="project" value="TreeGrafter"/>
</dbReference>
<dbReference type="GO" id="GO:0044715">
    <property type="term" value="F:8-oxo-dGDP phosphatase activity"/>
    <property type="evidence" value="ECO:0007669"/>
    <property type="project" value="TreeGrafter"/>
</dbReference>
<dbReference type="InterPro" id="IPR000086">
    <property type="entry name" value="NUDIX_hydrolase_dom"/>
</dbReference>
<evidence type="ECO:0000313" key="15">
    <source>
        <dbReference type="Proteomes" id="UP000295124"/>
    </source>
</evidence>
<reference evidence="14 15" key="1">
    <citation type="submission" date="2019-03" db="EMBL/GenBank/DDBJ databases">
        <title>Draft genome sequences of novel Actinobacteria.</title>
        <authorList>
            <person name="Sahin N."/>
            <person name="Ay H."/>
            <person name="Saygin H."/>
        </authorList>
    </citation>
    <scope>NUCLEOTIDE SEQUENCE [LARGE SCALE GENOMIC DNA]</scope>
    <source>
        <strain evidence="14 15">JCM 13523</strain>
    </source>
</reference>